<dbReference type="PROSITE" id="PS51257">
    <property type="entry name" value="PROKAR_LIPOPROTEIN"/>
    <property type="match status" value="1"/>
</dbReference>
<dbReference type="Pfam" id="PF00413">
    <property type="entry name" value="Peptidase_M10"/>
    <property type="match status" value="1"/>
</dbReference>
<keyword evidence="4" id="KW-0378">Hydrolase</keyword>
<feature type="binding site" evidence="11">
    <location>
        <position position="227"/>
    </location>
    <ligand>
        <name>Ca(2+)</name>
        <dbReference type="ChEBI" id="CHEBI:29108"/>
        <label>1</label>
    </ligand>
</feature>
<dbReference type="GO" id="GO:0004222">
    <property type="term" value="F:metalloendopeptidase activity"/>
    <property type="evidence" value="ECO:0007669"/>
    <property type="project" value="InterPro"/>
</dbReference>
<dbReference type="InterPro" id="IPR001818">
    <property type="entry name" value="Pept_M10_metallopeptidase"/>
</dbReference>
<name>A0A7C8MHB0_9PLEO</name>
<dbReference type="GO" id="GO:0031012">
    <property type="term" value="C:extracellular matrix"/>
    <property type="evidence" value="ECO:0007669"/>
    <property type="project" value="InterPro"/>
</dbReference>
<feature type="chain" id="PRO_5028930772" description="Peptidase metallopeptidase domain-containing protein" evidence="13">
    <location>
        <begin position="19"/>
        <end position="1128"/>
    </location>
</feature>
<dbReference type="SMART" id="SM00235">
    <property type="entry name" value="ZnMc"/>
    <property type="match status" value="1"/>
</dbReference>
<accession>A0A7C8MHB0</accession>
<dbReference type="SUPFAM" id="SSF47090">
    <property type="entry name" value="PGBD-like"/>
    <property type="match status" value="1"/>
</dbReference>
<dbReference type="GO" id="GO:0006508">
    <property type="term" value="P:proteolysis"/>
    <property type="evidence" value="ECO:0007669"/>
    <property type="project" value="UniProtKB-KW"/>
</dbReference>
<proteinExistence type="predicted"/>
<protein>
    <recommendedName>
        <fullName evidence="18">Peptidase metallopeptidase domain-containing protein</fullName>
    </recommendedName>
</protein>
<feature type="binding site" evidence="11">
    <location>
        <position position="253"/>
    </location>
    <ligand>
        <name>Zn(2+)</name>
        <dbReference type="ChEBI" id="CHEBI:29105"/>
        <label>2</label>
        <note>catalytic</note>
    </ligand>
</feature>
<dbReference type="GO" id="GO:0005634">
    <property type="term" value="C:nucleus"/>
    <property type="evidence" value="ECO:0007669"/>
    <property type="project" value="UniProtKB-SubCell"/>
</dbReference>
<dbReference type="Gene3D" id="3.40.390.10">
    <property type="entry name" value="Collagenase (Catalytic Domain)"/>
    <property type="match status" value="1"/>
</dbReference>
<dbReference type="CDD" id="cd12148">
    <property type="entry name" value="fungal_TF_MHR"/>
    <property type="match status" value="1"/>
</dbReference>
<feature type="binding site" description="in inhibited form" evidence="11">
    <location>
        <position position="110"/>
    </location>
    <ligand>
        <name>Zn(2+)</name>
        <dbReference type="ChEBI" id="CHEBI:29105"/>
        <label>2</label>
        <note>catalytic</note>
    </ligand>
</feature>
<feature type="active site" evidence="10">
    <location>
        <position position="244"/>
    </location>
</feature>
<feature type="binding site" evidence="11">
    <location>
        <position position="243"/>
    </location>
    <ligand>
        <name>Zn(2+)</name>
        <dbReference type="ChEBI" id="CHEBI:29105"/>
        <label>2</label>
        <note>catalytic</note>
    </ligand>
</feature>
<dbReference type="GO" id="GO:0003677">
    <property type="term" value="F:DNA binding"/>
    <property type="evidence" value="ECO:0007669"/>
    <property type="project" value="InterPro"/>
</dbReference>
<feature type="binding site" evidence="11">
    <location>
        <position position="153"/>
    </location>
    <ligand>
        <name>Ca(2+)</name>
        <dbReference type="ChEBI" id="CHEBI:29108"/>
        <label>1</label>
    </ligand>
</feature>
<dbReference type="InterPro" id="IPR050815">
    <property type="entry name" value="TF_fung"/>
</dbReference>
<evidence type="ECO:0000256" key="3">
    <source>
        <dbReference type="ARBA" id="ARBA00022723"/>
    </source>
</evidence>
<dbReference type="AlphaFoldDB" id="A0A7C8MHB0"/>
<gene>
    <name evidence="16" type="ORF">BDV95DRAFT_609009</name>
</gene>
<dbReference type="InterPro" id="IPR036365">
    <property type="entry name" value="PGBD-like_sf"/>
</dbReference>
<dbReference type="EMBL" id="JAADJZ010000016">
    <property type="protein sequence ID" value="KAF2869464.1"/>
    <property type="molecule type" value="Genomic_DNA"/>
</dbReference>
<dbReference type="SUPFAM" id="SSF55486">
    <property type="entry name" value="Metalloproteases ('zincins'), catalytic domain"/>
    <property type="match status" value="1"/>
</dbReference>
<comment type="subcellular location">
    <subcellularLocation>
        <location evidence="1">Nucleus</location>
    </subcellularLocation>
</comment>
<dbReference type="OrthoDB" id="65569at2759"/>
<keyword evidence="11" id="KW-0106">Calcium</keyword>
<evidence type="ECO:0000256" key="7">
    <source>
        <dbReference type="ARBA" id="ARBA00023049"/>
    </source>
</evidence>
<feature type="binding site" evidence="11">
    <location>
        <position position="261"/>
    </location>
    <ligand>
        <name>Zn(2+)</name>
        <dbReference type="ChEBI" id="CHEBI:29105"/>
        <label>2</label>
        <note>catalytic</note>
    </ligand>
</feature>
<evidence type="ECO:0000259" key="15">
    <source>
        <dbReference type="SMART" id="SM00906"/>
    </source>
</evidence>
<comment type="caution">
    <text evidence="16">The sequence shown here is derived from an EMBL/GenBank/DDBJ whole genome shotgun (WGS) entry which is preliminary data.</text>
</comment>
<dbReference type="PANTHER" id="PTHR47338">
    <property type="entry name" value="ZN(II)2CYS6 TRANSCRIPTION FACTOR (EUROFUNG)-RELATED"/>
    <property type="match status" value="1"/>
</dbReference>
<sequence length="1128" mass="126780">MKIFELALLSSSITSCFCQSTTETIPTKSLNLIPSATPTSTTPGSWRNDKKRQSRHVHQFFRAYGWLERNASIEEPEMPAAIRKIQMVLRDPPTGVYDERLDQVMSKPRCGTIPEYNATDANADGGIHKRFVLFGAKWNHSPLTYRFLNFTADLPSERQRTIVRDAFAKWTQLVPTSVVPAATNAKGADIHIAFKSMGPDENMYANTNQRSVDDTLTSGLINITFNDDWNWADDRLFNYTAVHEIGHALGLSHSKVEDALMFAYYGTYYDGYITPMHADDKVAIHSVYGWREPRWVRIDANSGTRSIVQVSSNSANTLVSEGLYQLRSTGQILWYNPSGSWTSVDNNKDTVQITGGSGGNLFQRHGDGSSYRYTGSGTNWQYIGAASDNVMEIVAAADQIYQRRRDGWVARWSGSGTTWTTIEQPSPQLSKQIAVTDSKTLYNLLSNGYIVRSEWPYKNAGWQFVDDNPANLAIAVGGEDFYKLQADGLVVWLDWQGPMWKVVGFDTVGIYAVGIFLYAKREDGSVWRYTGTPELWEELDEGGGAGDKPSCDVCRKWGLKCEYHVPRPKNIEITETYVPDIQYPGVLFPAEPMLPLGFEQAGGALDFMQFPGMNFDFSGASNRSPMAQHLGYPTPISQLESLPTEAGQELDQNLISYVELPQDETLLELANIFFEQLYHMFPCIHKASFLAQIHDRHLHTQAPLILYAMCTLAARYHPDPAIKNRQKDWFEQAKFLYEFTSRKPHTGLRTIQAVLFLVSHALTVGDFSASWLYIGKAWRQAVVLGMNRMDSSHADAMGVNRLDAEVDHEKVYNLEKEEGRTAVEKEEYRRTLWLLFMMDRNHSWPTGWPHAIDERQFRIDIPVAESVFQNLMPDAGNSAGTNTPFTRNLNALIASSSSATKPLNLFHYLIVAHVLLGRVTEHIHSLHDSPHTPEYAEACNEFDTHIVKFRLSLPRSATSVLETPADARGHVIWLTVMLNTASILLHYRSAKLVPAAAATSQFARALAAAQNTAQLIKDASRISSDLLLSPHVGSSLYIAACVLVIQWRLAGDETLKSDIDIFALVFERFDEVFAFLGLKFKLALRHDVERSRESVVRLRERGLRGLLADCSKWTFVQEEAERLGLAVS</sequence>
<keyword evidence="9" id="KW-0539">Nucleus</keyword>
<feature type="compositionally biased region" description="Low complexity" evidence="12">
    <location>
        <begin position="34"/>
        <end position="45"/>
    </location>
</feature>
<reference evidence="16 17" key="1">
    <citation type="submission" date="2020-01" db="EMBL/GenBank/DDBJ databases">
        <authorList>
            <consortium name="DOE Joint Genome Institute"/>
            <person name="Haridas S."/>
            <person name="Albert R."/>
            <person name="Binder M."/>
            <person name="Bloem J."/>
            <person name="Labutti K."/>
            <person name="Salamov A."/>
            <person name="Andreopoulos B."/>
            <person name="Baker S.E."/>
            <person name="Barry K."/>
            <person name="Bills G."/>
            <person name="Bluhm B.H."/>
            <person name="Cannon C."/>
            <person name="Castanera R."/>
            <person name="Culley D.E."/>
            <person name="Daum C."/>
            <person name="Ezra D."/>
            <person name="Gonzalez J.B."/>
            <person name="Henrissat B."/>
            <person name="Kuo A."/>
            <person name="Liang C."/>
            <person name="Lipzen A."/>
            <person name="Lutzoni F."/>
            <person name="Magnuson J."/>
            <person name="Mondo S."/>
            <person name="Nolan M."/>
            <person name="Ohm R."/>
            <person name="Pangilinan J."/>
            <person name="Park H.-J.H."/>
            <person name="Ramirez L."/>
            <person name="Alfaro M."/>
            <person name="Sun H."/>
            <person name="Tritt A."/>
            <person name="Yoshinaga Y."/>
            <person name="Zwiers L.-H.L."/>
            <person name="Turgeon B.G."/>
            <person name="Goodwin S.B."/>
            <person name="Spatafora J.W."/>
            <person name="Crous P.W."/>
            <person name="Grigoriev I.V."/>
        </authorList>
    </citation>
    <scope>NUCLEOTIDE SEQUENCE [LARGE SCALE GENOMIC DNA]</scope>
    <source>
        <strain evidence="16 17">CBS 611.86</strain>
    </source>
</reference>
<keyword evidence="5 11" id="KW-0862">Zinc</keyword>
<evidence type="ECO:0000256" key="2">
    <source>
        <dbReference type="ARBA" id="ARBA00022670"/>
    </source>
</evidence>
<feature type="domain" description="Peptidase metallopeptidase" evidence="14">
    <location>
        <begin position="134"/>
        <end position="290"/>
    </location>
</feature>
<keyword evidence="2" id="KW-0645">Protease</keyword>
<keyword evidence="13" id="KW-0732">Signal</keyword>
<dbReference type="PRINTS" id="PR00138">
    <property type="entry name" value="MATRIXIN"/>
</dbReference>
<evidence type="ECO:0000256" key="4">
    <source>
        <dbReference type="ARBA" id="ARBA00022801"/>
    </source>
</evidence>
<dbReference type="InterPro" id="IPR021190">
    <property type="entry name" value="Pept_M10A"/>
</dbReference>
<evidence type="ECO:0000256" key="8">
    <source>
        <dbReference type="ARBA" id="ARBA00023163"/>
    </source>
</evidence>
<evidence type="ECO:0000256" key="13">
    <source>
        <dbReference type="SAM" id="SignalP"/>
    </source>
</evidence>
<feature type="region of interest" description="Disordered" evidence="12">
    <location>
        <begin position="32"/>
        <end position="53"/>
    </location>
</feature>
<feature type="binding site" evidence="11">
    <location>
        <position position="189"/>
    </location>
    <ligand>
        <name>Ca(2+)</name>
        <dbReference type="ChEBI" id="CHEBI:29108"/>
        <label>2</label>
    </ligand>
</feature>
<dbReference type="PANTHER" id="PTHR47338:SF10">
    <property type="entry name" value="TRANSCRIPTION FACTOR DOMAIN-CONTAINING PROTEIN-RELATED"/>
    <property type="match status" value="1"/>
</dbReference>
<dbReference type="InterPro" id="IPR006026">
    <property type="entry name" value="Peptidase_Metallo"/>
</dbReference>
<keyword evidence="17" id="KW-1185">Reference proteome</keyword>
<evidence type="ECO:0000256" key="1">
    <source>
        <dbReference type="ARBA" id="ARBA00004123"/>
    </source>
</evidence>
<organism evidence="16 17">
    <name type="scientific">Massariosphaeria phaeospora</name>
    <dbReference type="NCBI Taxonomy" id="100035"/>
    <lineage>
        <taxon>Eukaryota</taxon>
        <taxon>Fungi</taxon>
        <taxon>Dikarya</taxon>
        <taxon>Ascomycota</taxon>
        <taxon>Pezizomycotina</taxon>
        <taxon>Dothideomycetes</taxon>
        <taxon>Pleosporomycetidae</taxon>
        <taxon>Pleosporales</taxon>
        <taxon>Pleosporales incertae sedis</taxon>
        <taxon>Massariosphaeria</taxon>
    </lineage>
</organism>
<dbReference type="InterPro" id="IPR007219">
    <property type="entry name" value="XnlR_reg_dom"/>
</dbReference>
<dbReference type="Proteomes" id="UP000481861">
    <property type="component" value="Unassembled WGS sequence"/>
</dbReference>
<keyword evidence="6" id="KW-0805">Transcription regulation</keyword>
<comment type="cofactor">
    <cofactor evidence="11">
        <name>Ca(2+)</name>
        <dbReference type="ChEBI" id="CHEBI:29108"/>
    </cofactor>
    <text evidence="11">Can bind about 5 Ca(2+) ions per subunit.</text>
</comment>
<comment type="cofactor">
    <cofactor evidence="11">
        <name>Zn(2+)</name>
        <dbReference type="ChEBI" id="CHEBI:29105"/>
    </cofactor>
    <text evidence="11">Binds 2 Zn(2+) ions per subunit.</text>
</comment>
<evidence type="ECO:0000313" key="17">
    <source>
        <dbReference type="Proteomes" id="UP000481861"/>
    </source>
</evidence>
<evidence type="ECO:0000256" key="10">
    <source>
        <dbReference type="PIRSR" id="PIRSR621190-1"/>
    </source>
</evidence>
<evidence type="ECO:0008006" key="18">
    <source>
        <dbReference type="Google" id="ProtNLM"/>
    </source>
</evidence>
<evidence type="ECO:0000256" key="5">
    <source>
        <dbReference type="ARBA" id="ARBA00022833"/>
    </source>
</evidence>
<dbReference type="InterPro" id="IPR024079">
    <property type="entry name" value="MetalloPept_cat_dom_sf"/>
</dbReference>
<keyword evidence="3 11" id="KW-0479">Metal-binding</keyword>
<dbReference type="GO" id="GO:0000981">
    <property type="term" value="F:DNA-binding transcription factor activity, RNA polymerase II-specific"/>
    <property type="evidence" value="ECO:0007669"/>
    <property type="project" value="InterPro"/>
</dbReference>
<evidence type="ECO:0000313" key="16">
    <source>
        <dbReference type="EMBL" id="KAF2869464.1"/>
    </source>
</evidence>
<evidence type="ECO:0000256" key="11">
    <source>
        <dbReference type="PIRSR" id="PIRSR621190-2"/>
    </source>
</evidence>
<feature type="domain" description="Xylanolytic transcriptional activator regulatory" evidence="15">
    <location>
        <begin position="770"/>
        <end position="868"/>
    </location>
</feature>
<evidence type="ECO:0000256" key="12">
    <source>
        <dbReference type="SAM" id="MobiDB-lite"/>
    </source>
</evidence>
<dbReference type="GO" id="GO:0008270">
    <property type="term" value="F:zinc ion binding"/>
    <property type="evidence" value="ECO:0007669"/>
    <property type="project" value="InterPro"/>
</dbReference>
<dbReference type="Pfam" id="PF04082">
    <property type="entry name" value="Fungal_trans"/>
    <property type="match status" value="1"/>
</dbReference>
<feature type="binding site" evidence="11">
    <location>
        <position position="247"/>
    </location>
    <ligand>
        <name>Zn(2+)</name>
        <dbReference type="ChEBI" id="CHEBI:29105"/>
        <label>2</label>
        <note>catalytic</note>
    </ligand>
</feature>
<dbReference type="SMART" id="SM00906">
    <property type="entry name" value="Fungal_trans"/>
    <property type="match status" value="1"/>
</dbReference>
<keyword evidence="8" id="KW-0804">Transcription</keyword>
<keyword evidence="7" id="KW-0482">Metalloprotease</keyword>
<feature type="signal peptide" evidence="13">
    <location>
        <begin position="1"/>
        <end position="18"/>
    </location>
</feature>
<evidence type="ECO:0000259" key="14">
    <source>
        <dbReference type="SMART" id="SM00235"/>
    </source>
</evidence>
<evidence type="ECO:0000256" key="9">
    <source>
        <dbReference type="ARBA" id="ARBA00023242"/>
    </source>
</evidence>
<dbReference type="GO" id="GO:0006351">
    <property type="term" value="P:DNA-templated transcription"/>
    <property type="evidence" value="ECO:0007669"/>
    <property type="project" value="InterPro"/>
</dbReference>
<evidence type="ECO:0000256" key="6">
    <source>
        <dbReference type="ARBA" id="ARBA00023015"/>
    </source>
</evidence>